<dbReference type="Proteomes" id="UP000594774">
    <property type="component" value="Chromosome"/>
</dbReference>
<dbReference type="Pfam" id="PF13289">
    <property type="entry name" value="SIR2_2"/>
    <property type="match status" value="1"/>
</dbReference>
<protein>
    <submittedName>
        <fullName evidence="1">SIR2 family protein</fullName>
    </submittedName>
</protein>
<evidence type="ECO:0000313" key="3">
    <source>
        <dbReference type="Proteomes" id="UP000594774"/>
    </source>
</evidence>
<dbReference type="EMBL" id="CP066023">
    <property type="protein sequence ID" value="QQB82366.1"/>
    <property type="molecule type" value="Genomic_DNA"/>
</dbReference>
<sequence>MSKVVIDIDKLRNEGFDSQGHQKTLYHQLIDRQIVVVIGAGLSASCEPKSKVVNRTPLWNSFLADVICNTAKKGLDSHELFILEAAKKELNQSRVVDYPELFDKISHYLDESELVWLFREKFNFDNYDVSEAYPALEQIGQRTTVSINFDDFYERYIRSQQGESVTLIKQDDKGIDCVARRARNTIFRAHGEPHSLKIVFGKKSYNELQSSEIYQYLEALAKTHIFLFIGCSVLGDPDLLKLKDVQGSTNDMYVLCRESEADRFSDRFAVLTYPDGNENDPYEYFSGSLKNLGEALERDRNSGAYS</sequence>
<dbReference type="Proteomes" id="UP000595198">
    <property type="component" value="Chromosome"/>
</dbReference>
<name>A0AB37GC26_CORAY</name>
<accession>A0AB37GC26</accession>
<organism evidence="1 3">
    <name type="scientific">Corynebacterium amycolatum</name>
    <dbReference type="NCBI Taxonomy" id="43765"/>
    <lineage>
        <taxon>Bacteria</taxon>
        <taxon>Bacillati</taxon>
        <taxon>Actinomycetota</taxon>
        <taxon>Actinomycetes</taxon>
        <taxon>Mycobacteriales</taxon>
        <taxon>Corynebacteriaceae</taxon>
        <taxon>Corynebacterium</taxon>
    </lineage>
</organism>
<reference evidence="3 4" key="1">
    <citation type="submission" date="2020-12" db="EMBL/GenBank/DDBJ databases">
        <title>FDA dAtabase for Regulatory Grade micrObial Sequences (FDA-ARGOS): Supporting development and validation of Infectious Disease Dx tests.</title>
        <authorList>
            <person name="Sproer C."/>
            <person name="Gronow S."/>
            <person name="Severitt S."/>
            <person name="Schroder I."/>
            <person name="Tallon L."/>
            <person name="Sadzewicz L."/>
            <person name="Zhao X."/>
            <person name="Boylan J."/>
            <person name="Ott S."/>
            <person name="Bowen H."/>
            <person name="Vavikolanu K."/>
            <person name="Mehta A."/>
            <person name="Aluvathingal J."/>
            <person name="Nadendla S."/>
            <person name="Lowell S."/>
            <person name="Myers T."/>
            <person name="Yan Y."/>
            <person name="Sichtig H."/>
        </authorList>
    </citation>
    <scope>NUCLEOTIDE SEQUENCE [LARGE SCALE GENOMIC DNA]</scope>
    <source>
        <strain evidence="1 3">FDAARGOS_938</strain>
        <strain evidence="2 4">FDAARGOS_991</strain>
    </source>
</reference>
<evidence type="ECO:0000313" key="4">
    <source>
        <dbReference type="Proteomes" id="UP000595198"/>
    </source>
</evidence>
<dbReference type="EMBL" id="CP065628">
    <property type="protein sequence ID" value="QPR30530.1"/>
    <property type="molecule type" value="Genomic_DNA"/>
</dbReference>
<gene>
    <name evidence="1" type="ORF">I6G95_10065</name>
    <name evidence="2" type="ORF">I6H48_10625</name>
</gene>
<dbReference type="AlphaFoldDB" id="A0AB37GC26"/>
<keyword evidence="4" id="KW-1185">Reference proteome</keyword>
<evidence type="ECO:0000313" key="2">
    <source>
        <dbReference type="EMBL" id="QQB82366.1"/>
    </source>
</evidence>
<evidence type="ECO:0000313" key="1">
    <source>
        <dbReference type="EMBL" id="QPR30530.1"/>
    </source>
</evidence>
<dbReference type="RefSeq" id="WP_197914543.1">
    <property type="nucleotide sequence ID" value="NZ_CP065628.1"/>
</dbReference>
<proteinExistence type="predicted"/>